<dbReference type="SUPFAM" id="SSF50939">
    <property type="entry name" value="Sialidases"/>
    <property type="match status" value="1"/>
</dbReference>
<keyword evidence="1" id="KW-0732">Signal</keyword>
<reference evidence="3 4" key="1">
    <citation type="journal article" date="2018" name="BMC Genomics">
        <title>Genomic comparison of Trypanosoma conorhini and Trypanosoma rangeli to Trypanosoma cruzi strains of high and low virulence.</title>
        <authorList>
            <person name="Bradwell K.R."/>
            <person name="Koparde V.N."/>
            <person name="Matveyev A.V."/>
            <person name="Serrano M.G."/>
            <person name="Alves J.M."/>
            <person name="Parikh H."/>
            <person name="Huang B."/>
            <person name="Lee V."/>
            <person name="Espinosa-Alvarez O."/>
            <person name="Ortiz P.A."/>
            <person name="Costa-Martins A.G."/>
            <person name="Teixeira M.M."/>
            <person name="Buck G.A."/>
        </authorList>
    </citation>
    <scope>NUCLEOTIDE SEQUENCE [LARGE SCALE GENOMIC DNA]</scope>
    <source>
        <strain evidence="3 4">025E</strain>
    </source>
</reference>
<sequence>MPRHLFSAAALLLLLCVLLMCCGNSVASASNQGDAVDPFAGTTEIPGAAWEGVGVAAQSVTSLRVPSLVAVGDDVFAVAEAHCTKLNGEAGPFTGIASKHLKKSAEGAMEISAADTSLLYAQLVEGSEAAEKKATEIMRPTTLVSGRDVYMLLGNYSRAQSASQVSGKTGWNLLLVKGTVTDEDETKKIEWSNPMRCSLNPWEALPP</sequence>
<dbReference type="AlphaFoldDB" id="A0A422N253"/>
<dbReference type="Pfam" id="PF13859">
    <property type="entry name" value="BNR_3"/>
    <property type="match status" value="1"/>
</dbReference>
<keyword evidence="4" id="KW-1185">Reference proteome</keyword>
<name>A0A422N253_9TRYP</name>
<evidence type="ECO:0000313" key="4">
    <source>
        <dbReference type="Proteomes" id="UP000284403"/>
    </source>
</evidence>
<dbReference type="InterPro" id="IPR036278">
    <property type="entry name" value="Sialidase_sf"/>
</dbReference>
<gene>
    <name evidence="3" type="ORF">Tco025E_09000</name>
</gene>
<organism evidence="3 4">
    <name type="scientific">Trypanosoma conorhini</name>
    <dbReference type="NCBI Taxonomy" id="83891"/>
    <lineage>
        <taxon>Eukaryota</taxon>
        <taxon>Discoba</taxon>
        <taxon>Euglenozoa</taxon>
        <taxon>Kinetoplastea</taxon>
        <taxon>Metakinetoplastina</taxon>
        <taxon>Trypanosomatida</taxon>
        <taxon>Trypanosomatidae</taxon>
        <taxon>Trypanosoma</taxon>
    </lineage>
</organism>
<proteinExistence type="predicted"/>
<comment type="caution">
    <text evidence="3">The sequence shown here is derived from an EMBL/GenBank/DDBJ whole genome shotgun (WGS) entry which is preliminary data.</text>
</comment>
<evidence type="ECO:0000259" key="2">
    <source>
        <dbReference type="Pfam" id="PF13859"/>
    </source>
</evidence>
<dbReference type="RefSeq" id="XP_029224054.1">
    <property type="nucleotide sequence ID" value="XM_029375829.1"/>
</dbReference>
<evidence type="ECO:0000256" key="1">
    <source>
        <dbReference type="SAM" id="SignalP"/>
    </source>
</evidence>
<dbReference type="InterPro" id="IPR011040">
    <property type="entry name" value="Sialidase"/>
</dbReference>
<dbReference type="EMBL" id="MKKU01000950">
    <property type="protein sequence ID" value="RNE99519.1"/>
    <property type="molecule type" value="Genomic_DNA"/>
</dbReference>
<feature type="chain" id="PRO_5019332049" evidence="1">
    <location>
        <begin position="28"/>
        <end position="207"/>
    </location>
</feature>
<accession>A0A422N253</accession>
<protein>
    <submittedName>
        <fullName evidence="3">Trans-sialidase</fullName>
    </submittedName>
</protein>
<feature type="domain" description="Sialidase" evidence="2">
    <location>
        <begin position="65"/>
        <end position="196"/>
    </location>
</feature>
<dbReference type="Gene3D" id="2.120.10.10">
    <property type="match status" value="1"/>
</dbReference>
<dbReference type="Proteomes" id="UP000284403">
    <property type="component" value="Unassembled WGS sequence"/>
</dbReference>
<dbReference type="GeneID" id="40322611"/>
<feature type="signal peptide" evidence="1">
    <location>
        <begin position="1"/>
        <end position="27"/>
    </location>
</feature>
<evidence type="ECO:0000313" key="3">
    <source>
        <dbReference type="EMBL" id="RNE99519.1"/>
    </source>
</evidence>